<gene>
    <name evidence="2" type="ORF">SAMN05421503_0077</name>
</gene>
<dbReference type="Pfam" id="PF07435">
    <property type="entry name" value="YycH"/>
    <property type="match status" value="1"/>
</dbReference>
<feature type="domain" description="Regulatory protein YycH" evidence="1">
    <location>
        <begin position="4"/>
        <end position="421"/>
    </location>
</feature>
<accession>A0A285N3J8</accession>
<protein>
    <submittedName>
        <fullName evidence="2">Two-component signal transduction system YycFG, regulatory protein YycH</fullName>
    </submittedName>
</protein>
<dbReference type="InterPro" id="IPR009996">
    <property type="entry name" value="YycH"/>
</dbReference>
<reference evidence="3" key="1">
    <citation type="submission" date="2017-09" db="EMBL/GenBank/DDBJ databases">
        <authorList>
            <person name="Varghese N."/>
            <person name="Submissions S."/>
        </authorList>
    </citation>
    <scope>NUCLEOTIDE SEQUENCE [LARGE SCALE GENOMIC DNA]</scope>
    <source>
        <strain evidence="3">CGMCC 1.8913</strain>
    </source>
</reference>
<evidence type="ECO:0000313" key="3">
    <source>
        <dbReference type="Proteomes" id="UP000219356"/>
    </source>
</evidence>
<evidence type="ECO:0000259" key="1">
    <source>
        <dbReference type="Pfam" id="PF07435"/>
    </source>
</evidence>
<dbReference type="Gene3D" id="3.30.310.160">
    <property type="entry name" value="YycH protein, domain 2"/>
    <property type="match status" value="1"/>
</dbReference>
<dbReference type="Proteomes" id="UP000219356">
    <property type="component" value="Unassembled WGS sequence"/>
</dbReference>
<evidence type="ECO:0000313" key="2">
    <source>
        <dbReference type="EMBL" id="SNZ02321.1"/>
    </source>
</evidence>
<dbReference type="AlphaFoldDB" id="A0A285N3J8"/>
<organism evidence="2 3">
    <name type="scientific">Terribacillus aidingensis</name>
    <dbReference type="NCBI Taxonomy" id="586416"/>
    <lineage>
        <taxon>Bacteria</taxon>
        <taxon>Bacillati</taxon>
        <taxon>Bacillota</taxon>
        <taxon>Bacilli</taxon>
        <taxon>Bacillales</taxon>
        <taxon>Bacillaceae</taxon>
        <taxon>Terribacillus</taxon>
    </lineage>
</organism>
<sequence length="430" mass="48975">MKLETFNTILLVVLVALSLVLTAFVWTFQSSGFESDNLITEEPRTLDGTEKQMADLVRPSHVYINENNNHFVFASKDDKEQTFVNRLSEWTLTNLKQSELSSIPDTNIELVYPVTISYSQLNTLFQVEGTNSDTSSLENGVFTRIYLSNNEDNTTKLIFLNENLDNPLENVVTATVVNSVSDVINDKEDLLAAVPLAENETNAWNQVYLPQSIQIENRVVRSETISRDVFSDIYLDDPITLGDQYIDSNRLESAKFSNNGNYGIYYTNRTSSTRAASRAEQLQAAIHAINSHKGWTNNFRLYDVLGKGNYTFEFRMMIDGYPVFQQNKLSLLSIQMQYGHPEPGRYERTLLNISSTSGRPDGEKTLTVKEVENWISDNNYISRDIQDVAIGYQLEEFDSDIYKYKLSPYWYIEVDGRWIQVGDNATGGTD</sequence>
<name>A0A285N3J8_9BACI</name>
<dbReference type="CDD" id="cd15787">
    <property type="entry name" value="YycH_N"/>
    <property type="match status" value="1"/>
</dbReference>
<dbReference type="Gene3D" id="3.10.450.310">
    <property type="match status" value="1"/>
</dbReference>
<dbReference type="InterPro" id="IPR042274">
    <property type="entry name" value="YycH/YycI_2"/>
</dbReference>
<keyword evidence="3" id="KW-1185">Reference proteome</keyword>
<proteinExistence type="predicted"/>
<dbReference type="RefSeq" id="WP_097038192.1">
    <property type="nucleotide sequence ID" value="NZ_OBEK01000001.1"/>
</dbReference>
<dbReference type="OrthoDB" id="2382185at2"/>
<dbReference type="EMBL" id="OBEK01000001">
    <property type="protein sequence ID" value="SNZ02321.1"/>
    <property type="molecule type" value="Genomic_DNA"/>
</dbReference>